<evidence type="ECO:0000313" key="4">
    <source>
        <dbReference type="Proteomes" id="UP001163726"/>
    </source>
</evidence>
<organism evidence="3 4">
    <name type="scientific">Catenovulum adriaticum</name>
    <dbReference type="NCBI Taxonomy" id="2984846"/>
    <lineage>
        <taxon>Bacteria</taxon>
        <taxon>Pseudomonadati</taxon>
        <taxon>Pseudomonadota</taxon>
        <taxon>Gammaproteobacteria</taxon>
        <taxon>Alteromonadales</taxon>
        <taxon>Alteromonadaceae</taxon>
        <taxon>Catenovulum</taxon>
    </lineage>
</organism>
<gene>
    <name evidence="3" type="ORF">OLW01_14660</name>
</gene>
<evidence type="ECO:0000259" key="2">
    <source>
        <dbReference type="Pfam" id="PF17829"/>
    </source>
</evidence>
<feature type="domain" description="Gylcosyl hydrolase 115 C-terminal" evidence="2">
    <location>
        <begin position="78"/>
        <end position="213"/>
    </location>
</feature>
<protein>
    <recommendedName>
        <fullName evidence="2">Gylcosyl hydrolase 115 C-terminal domain-containing protein</fullName>
    </recommendedName>
</protein>
<dbReference type="Pfam" id="PF17829">
    <property type="entry name" value="GH115_C"/>
    <property type="match status" value="1"/>
</dbReference>
<accession>A0ABY7AQY0</accession>
<feature type="chain" id="PRO_5045150757" description="Gylcosyl hydrolase 115 C-terminal domain-containing protein" evidence="1">
    <location>
        <begin position="22"/>
        <end position="242"/>
    </location>
</feature>
<geneLocation type="plasmid" evidence="3 4">
    <name>pCadTS8_1</name>
</geneLocation>
<keyword evidence="1" id="KW-0732">Signal</keyword>
<evidence type="ECO:0000313" key="3">
    <source>
        <dbReference type="EMBL" id="WAJ71960.1"/>
    </source>
</evidence>
<name>A0ABY7AQY0_9ALTE</name>
<keyword evidence="4" id="KW-1185">Reference proteome</keyword>
<dbReference type="RefSeq" id="WP_268076679.1">
    <property type="nucleotide sequence ID" value="NZ_CP109966.1"/>
</dbReference>
<evidence type="ECO:0000256" key="1">
    <source>
        <dbReference type="SAM" id="SignalP"/>
    </source>
</evidence>
<dbReference type="Proteomes" id="UP001163726">
    <property type="component" value="Plasmid pCadTS8_1"/>
</dbReference>
<keyword evidence="3" id="KW-0614">Plasmid</keyword>
<dbReference type="EMBL" id="CP109966">
    <property type="protein sequence ID" value="WAJ71960.1"/>
    <property type="molecule type" value="Genomic_DNA"/>
</dbReference>
<dbReference type="Gene3D" id="2.60.120.1620">
    <property type="match status" value="1"/>
</dbReference>
<feature type="signal peptide" evidence="1">
    <location>
        <begin position="1"/>
        <end position="21"/>
    </location>
</feature>
<reference evidence="3" key="1">
    <citation type="submission" date="2022-10" db="EMBL/GenBank/DDBJ databases">
        <title>Catenovulum adriacola sp. nov. isolated in the Harbour of Susak.</title>
        <authorList>
            <person name="Schoch T."/>
            <person name="Reich S.J."/>
            <person name="Stoeferle S."/>
            <person name="Flaiz M."/>
            <person name="Kazda M."/>
            <person name="Riedel C.U."/>
            <person name="Duerre P."/>
        </authorList>
    </citation>
    <scope>NUCLEOTIDE SEQUENCE</scope>
    <source>
        <strain evidence="3">TS8</strain>
        <plasmid evidence="3">pCadTS8_1</plasmid>
    </source>
</reference>
<dbReference type="InterPro" id="IPR041437">
    <property type="entry name" value="GH115_C"/>
</dbReference>
<sequence>MDILKVSLIFSCVFTSVFAIATPNRNYQEKDGFVVIEAEHFSSQHLDQKRRWMTFSNDTQRHGYSDNDGLHLNDASSGAYIEILPDTRTNHSEELVRGENFSEKAGVMAVLTYPVYFANVGKYYVWARAFSTGSEDNGVHIGLNSTWPETSQRLQLCENKHQWTWSSAQRTKDNHCGEPKTITLTIPEPGVHTIMLSMREDGFELDKLLLTLDSNYIPKGQDKPATIVATSNLVKKEMIKSQ</sequence>
<proteinExistence type="predicted"/>